<dbReference type="AlphaFoldDB" id="A0A5S4GMZ4"/>
<proteinExistence type="predicted"/>
<gene>
    <name evidence="2" type="ORF">ETD96_25480</name>
</gene>
<feature type="transmembrane region" description="Helical" evidence="1">
    <location>
        <begin position="7"/>
        <end position="31"/>
    </location>
</feature>
<dbReference type="Proteomes" id="UP000305238">
    <property type="component" value="Unassembled WGS sequence"/>
</dbReference>
<keyword evidence="1" id="KW-0472">Membrane</keyword>
<evidence type="ECO:0000256" key="1">
    <source>
        <dbReference type="SAM" id="Phobius"/>
    </source>
</evidence>
<evidence type="ECO:0008006" key="4">
    <source>
        <dbReference type="Google" id="ProtNLM"/>
    </source>
</evidence>
<keyword evidence="3" id="KW-1185">Reference proteome</keyword>
<evidence type="ECO:0000313" key="2">
    <source>
        <dbReference type="EMBL" id="TMR34277.1"/>
    </source>
</evidence>
<protein>
    <recommendedName>
        <fullName evidence="4">Serine/threonine protein kinase</fullName>
    </recommendedName>
</protein>
<keyword evidence="1" id="KW-1133">Transmembrane helix</keyword>
<name>A0A5S4GMZ4_9ACTN</name>
<organism evidence="2 3">
    <name type="scientific">Actinomadura geliboluensis</name>
    <dbReference type="NCBI Taxonomy" id="882440"/>
    <lineage>
        <taxon>Bacteria</taxon>
        <taxon>Bacillati</taxon>
        <taxon>Actinomycetota</taxon>
        <taxon>Actinomycetes</taxon>
        <taxon>Streptosporangiales</taxon>
        <taxon>Thermomonosporaceae</taxon>
        <taxon>Actinomadura</taxon>
    </lineage>
</organism>
<comment type="caution">
    <text evidence="2">The sequence shown here is derived from an EMBL/GenBank/DDBJ whole genome shotgun (WGS) entry which is preliminary data.</text>
</comment>
<reference evidence="2 3" key="1">
    <citation type="submission" date="2019-05" db="EMBL/GenBank/DDBJ databases">
        <title>Draft genome sequence of Actinomadura geliboluensis A8036.</title>
        <authorList>
            <person name="Saricaoglu S."/>
            <person name="Isik K."/>
        </authorList>
    </citation>
    <scope>NUCLEOTIDE SEQUENCE [LARGE SCALE GENOMIC DNA]</scope>
    <source>
        <strain evidence="2 3">A8036</strain>
    </source>
</reference>
<accession>A0A5S4GMZ4</accession>
<sequence length="158" mass="16638">MRRPSNHVLGLALSLFIGVSVGIAIIALVLWPQLKGDDGPPPDSANASNNRPVTTIPSSFAGTWKGTVVNTNRNVSFPVEVTFQTGGTTAQAVYPREGCNGTLTLARGTESALKMNLAIGKPCTSGVVEITRQPDGTLQYTWSKPGTKLAYGGRLNRG</sequence>
<dbReference type="OrthoDB" id="3469641at2"/>
<dbReference type="EMBL" id="VCKZ01000208">
    <property type="protein sequence ID" value="TMR34277.1"/>
    <property type="molecule type" value="Genomic_DNA"/>
</dbReference>
<dbReference type="RefSeq" id="WP_138639013.1">
    <property type="nucleotide sequence ID" value="NZ_VCKZ01000208.1"/>
</dbReference>
<keyword evidence="1" id="KW-0812">Transmembrane</keyword>
<evidence type="ECO:0000313" key="3">
    <source>
        <dbReference type="Proteomes" id="UP000305238"/>
    </source>
</evidence>